<dbReference type="GO" id="GO:0003700">
    <property type="term" value="F:DNA-binding transcription factor activity"/>
    <property type="evidence" value="ECO:0007669"/>
    <property type="project" value="InterPro"/>
</dbReference>
<keyword evidence="4" id="KW-1185">Reference proteome</keyword>
<organism evidence="3 4">
    <name type="scientific">Nonomuraea zeae</name>
    <dbReference type="NCBI Taxonomy" id="1642303"/>
    <lineage>
        <taxon>Bacteria</taxon>
        <taxon>Bacillati</taxon>
        <taxon>Actinomycetota</taxon>
        <taxon>Actinomycetes</taxon>
        <taxon>Streptosporangiales</taxon>
        <taxon>Streptosporangiaceae</taxon>
        <taxon>Nonomuraea</taxon>
    </lineage>
</organism>
<proteinExistence type="predicted"/>
<dbReference type="AlphaFoldDB" id="A0A5S4GVI9"/>
<keyword evidence="1" id="KW-0238">DNA-binding</keyword>
<dbReference type="Gene3D" id="1.10.1660.10">
    <property type="match status" value="1"/>
</dbReference>
<protein>
    <submittedName>
        <fullName evidence="3">MerR family transcriptional regulator</fullName>
    </submittedName>
</protein>
<dbReference type="PROSITE" id="PS50937">
    <property type="entry name" value="HTH_MERR_2"/>
    <property type="match status" value="1"/>
</dbReference>
<dbReference type="OrthoDB" id="9802944at2"/>
<reference evidence="3 4" key="1">
    <citation type="submission" date="2019-05" db="EMBL/GenBank/DDBJ databases">
        <title>Draft genome sequence of Nonomuraea zeae DSM 100528.</title>
        <authorList>
            <person name="Saricaoglu S."/>
            <person name="Isik K."/>
        </authorList>
    </citation>
    <scope>NUCLEOTIDE SEQUENCE [LARGE SCALE GENOMIC DNA]</scope>
    <source>
        <strain evidence="3 4">DSM 100528</strain>
    </source>
</reference>
<dbReference type="Proteomes" id="UP000306628">
    <property type="component" value="Unassembled WGS sequence"/>
</dbReference>
<evidence type="ECO:0000259" key="2">
    <source>
        <dbReference type="PROSITE" id="PS50937"/>
    </source>
</evidence>
<evidence type="ECO:0000313" key="3">
    <source>
        <dbReference type="EMBL" id="TMR36977.1"/>
    </source>
</evidence>
<dbReference type="PRINTS" id="PR00040">
    <property type="entry name" value="HTHMERR"/>
</dbReference>
<comment type="caution">
    <text evidence="3">The sequence shown here is derived from an EMBL/GenBank/DDBJ whole genome shotgun (WGS) entry which is preliminary data.</text>
</comment>
<dbReference type="CDD" id="cd01109">
    <property type="entry name" value="HTH_YyaN"/>
    <property type="match status" value="1"/>
</dbReference>
<dbReference type="PANTHER" id="PTHR30204:SF98">
    <property type="entry name" value="HTH-TYPE TRANSCRIPTIONAL REGULATOR ADHR"/>
    <property type="match status" value="1"/>
</dbReference>
<feature type="domain" description="HTH merR-type" evidence="2">
    <location>
        <begin position="7"/>
        <end position="77"/>
    </location>
</feature>
<dbReference type="InterPro" id="IPR047057">
    <property type="entry name" value="MerR_fam"/>
</dbReference>
<gene>
    <name evidence="3" type="ORF">ETD85_09520</name>
</gene>
<evidence type="ECO:0000313" key="4">
    <source>
        <dbReference type="Proteomes" id="UP000306628"/>
    </source>
</evidence>
<evidence type="ECO:0000256" key="1">
    <source>
        <dbReference type="ARBA" id="ARBA00023125"/>
    </source>
</evidence>
<name>A0A5S4GVI9_9ACTN</name>
<dbReference type="SMART" id="SM00422">
    <property type="entry name" value="HTH_MERR"/>
    <property type="match status" value="1"/>
</dbReference>
<dbReference type="InterPro" id="IPR009061">
    <property type="entry name" value="DNA-bd_dom_put_sf"/>
</dbReference>
<dbReference type="GO" id="GO:0003677">
    <property type="term" value="F:DNA binding"/>
    <property type="evidence" value="ECO:0007669"/>
    <property type="project" value="UniProtKB-KW"/>
</dbReference>
<dbReference type="RefSeq" id="WP_138689257.1">
    <property type="nucleotide sequence ID" value="NZ_JBHSAZ010000044.1"/>
</dbReference>
<dbReference type="InterPro" id="IPR000551">
    <property type="entry name" value="MerR-type_HTH_dom"/>
</dbReference>
<accession>A0A5S4GVI9</accession>
<dbReference type="EMBL" id="VCKX01000020">
    <property type="protein sequence ID" value="TMR36977.1"/>
    <property type="molecule type" value="Genomic_DNA"/>
</dbReference>
<dbReference type="SUPFAM" id="SSF46955">
    <property type="entry name" value="Putative DNA-binding domain"/>
    <property type="match status" value="1"/>
</dbReference>
<dbReference type="Pfam" id="PF13411">
    <property type="entry name" value="MerR_1"/>
    <property type="match status" value="1"/>
</dbReference>
<dbReference type="PROSITE" id="PS00552">
    <property type="entry name" value="HTH_MERR_1"/>
    <property type="match status" value="1"/>
</dbReference>
<dbReference type="PANTHER" id="PTHR30204">
    <property type="entry name" value="REDOX-CYCLING DRUG-SENSING TRANSCRIPTIONAL ACTIVATOR SOXR"/>
    <property type="match status" value="1"/>
</dbReference>
<sequence length="144" mass="16343">MLDAVPELSIGQVAARTGLSIHALRFYEREGLLANPIRRGPAGHRVYSEQDVQWLNLCVILRTTGMPLPEIRRYADLVRKGADHGERLAVLRRHQEQVMDQLSALTESLDLISRKVRAYEDSSGESPVEHECRSPFLTERQVQV</sequence>